<keyword evidence="2" id="KW-0808">Transferase</keyword>
<dbReference type="GO" id="GO:0016747">
    <property type="term" value="F:acyltransferase activity, transferring groups other than amino-acyl groups"/>
    <property type="evidence" value="ECO:0007669"/>
    <property type="project" value="InterPro"/>
</dbReference>
<dbReference type="AlphaFoldDB" id="A0A368X6C9"/>
<accession>A0A368X6C9</accession>
<dbReference type="EMBL" id="QPJI01000024">
    <property type="protein sequence ID" value="RCW62538.1"/>
    <property type="molecule type" value="Genomic_DNA"/>
</dbReference>
<dbReference type="InterPro" id="IPR000182">
    <property type="entry name" value="GNAT_dom"/>
</dbReference>
<dbReference type="InterPro" id="IPR052777">
    <property type="entry name" value="Acetyltransferase_Enz"/>
</dbReference>
<dbReference type="RefSeq" id="WP_114435533.1">
    <property type="nucleotide sequence ID" value="NZ_QPJI01000024.1"/>
</dbReference>
<dbReference type="PANTHER" id="PTHR43305">
    <property type="entry name" value="FAMILY N-ACETYLTRANSFERASE, PUTATIVE (AFU_ORTHOLOGUE AFUA_2G01380)-RELATED"/>
    <property type="match status" value="1"/>
</dbReference>
<dbReference type="Proteomes" id="UP000253647">
    <property type="component" value="Unassembled WGS sequence"/>
</dbReference>
<evidence type="ECO:0000259" key="1">
    <source>
        <dbReference type="PROSITE" id="PS51186"/>
    </source>
</evidence>
<dbReference type="CDD" id="cd04301">
    <property type="entry name" value="NAT_SF"/>
    <property type="match status" value="1"/>
</dbReference>
<evidence type="ECO:0000313" key="3">
    <source>
        <dbReference type="Proteomes" id="UP000253647"/>
    </source>
</evidence>
<dbReference type="SUPFAM" id="SSF55729">
    <property type="entry name" value="Acyl-CoA N-acyltransferases (Nat)"/>
    <property type="match status" value="1"/>
</dbReference>
<name>A0A368X6C9_MARNT</name>
<dbReference type="PROSITE" id="PS51186">
    <property type="entry name" value="GNAT"/>
    <property type="match status" value="1"/>
</dbReference>
<proteinExistence type="predicted"/>
<evidence type="ECO:0000313" key="2">
    <source>
        <dbReference type="EMBL" id="RCW62538.1"/>
    </source>
</evidence>
<gene>
    <name evidence="2" type="ORF">DET61_1249</name>
</gene>
<feature type="domain" description="N-acetyltransferase" evidence="1">
    <location>
        <begin position="5"/>
        <end position="156"/>
    </location>
</feature>
<reference evidence="2 3" key="1">
    <citation type="submission" date="2018-07" db="EMBL/GenBank/DDBJ databases">
        <title>Freshwater and sediment microbial communities from various areas in North America, analyzing microbe dynamics in response to fracking.</title>
        <authorList>
            <person name="Lamendella R."/>
        </authorList>
    </citation>
    <scope>NUCLEOTIDE SEQUENCE [LARGE SCALE GENOMIC DNA]</scope>
    <source>
        <strain evidence="2 3">105B</strain>
    </source>
</reference>
<dbReference type="Pfam" id="PF00583">
    <property type="entry name" value="Acetyltransf_1"/>
    <property type="match status" value="1"/>
</dbReference>
<dbReference type="PANTHER" id="PTHR43305:SF1">
    <property type="entry name" value="FAMILY N-ACETYLTRANSFERASE, PUTATIVE (AFU_ORTHOLOGUE AFUA_2G01380)-RELATED"/>
    <property type="match status" value="1"/>
</dbReference>
<protein>
    <submittedName>
        <fullName evidence="2">Acetyltransferase (GNAT) family protein</fullName>
    </submittedName>
</protein>
<dbReference type="Gene3D" id="3.40.630.30">
    <property type="match status" value="1"/>
</dbReference>
<sequence>MSVSIEVAETTDQFDAGGRLIREYAEFLGLDLEFQGFSSELASLPTMYGPPKGALLLAKLKDIHVGAVGLREFEPGIAEMKRMYVIPDYHGMGVGKALTEAFFGRAKEMGYGSVRLDTIRELDKALRLYSDYGFKEIEPYRFNPHPEAVFMEYEIS</sequence>
<comment type="caution">
    <text evidence="2">The sequence shown here is derived from an EMBL/GenBank/DDBJ whole genome shotgun (WGS) entry which is preliminary data.</text>
</comment>
<dbReference type="InterPro" id="IPR016181">
    <property type="entry name" value="Acyl_CoA_acyltransferase"/>
</dbReference>
<organism evidence="2 3">
    <name type="scientific">Marinobacter nauticus</name>
    <name type="common">Marinobacter hydrocarbonoclasticus</name>
    <name type="synonym">Marinobacter aquaeolei</name>
    <dbReference type="NCBI Taxonomy" id="2743"/>
    <lineage>
        <taxon>Bacteria</taxon>
        <taxon>Pseudomonadati</taxon>
        <taxon>Pseudomonadota</taxon>
        <taxon>Gammaproteobacteria</taxon>
        <taxon>Pseudomonadales</taxon>
        <taxon>Marinobacteraceae</taxon>
        <taxon>Marinobacter</taxon>
    </lineage>
</organism>